<comment type="caution">
    <text evidence="2">The sequence shown here is derived from an EMBL/GenBank/DDBJ whole genome shotgun (WGS) entry which is preliminary data.</text>
</comment>
<dbReference type="GeneID" id="83207096"/>
<dbReference type="PANTHER" id="PTHR47939">
    <property type="entry name" value="MEMBRANE-ASSOCIATED SALT-INDUCIBLE PROTEIN-LIKE"/>
    <property type="match status" value="1"/>
</dbReference>
<evidence type="ECO:0000313" key="2">
    <source>
        <dbReference type="EMBL" id="KAJ5214818.1"/>
    </source>
</evidence>
<organism evidence="2 3">
    <name type="scientific">Penicillium chermesinum</name>
    <dbReference type="NCBI Taxonomy" id="63820"/>
    <lineage>
        <taxon>Eukaryota</taxon>
        <taxon>Fungi</taxon>
        <taxon>Dikarya</taxon>
        <taxon>Ascomycota</taxon>
        <taxon>Pezizomycotina</taxon>
        <taxon>Eurotiomycetes</taxon>
        <taxon>Eurotiomycetidae</taxon>
        <taxon>Eurotiales</taxon>
        <taxon>Aspergillaceae</taxon>
        <taxon>Penicillium</taxon>
    </lineage>
</organism>
<dbReference type="InterPro" id="IPR050667">
    <property type="entry name" value="PPR-containing_protein"/>
</dbReference>
<reference evidence="2" key="2">
    <citation type="journal article" date="2023" name="IMA Fungus">
        <title>Comparative genomic study of the Penicillium genus elucidates a diverse pangenome and 15 lateral gene transfer events.</title>
        <authorList>
            <person name="Petersen C."/>
            <person name="Sorensen T."/>
            <person name="Nielsen M.R."/>
            <person name="Sondergaard T.E."/>
            <person name="Sorensen J.L."/>
            <person name="Fitzpatrick D.A."/>
            <person name="Frisvad J.C."/>
            <person name="Nielsen K.L."/>
        </authorList>
    </citation>
    <scope>NUCLEOTIDE SEQUENCE</scope>
    <source>
        <strain evidence="2">IBT 19713</strain>
    </source>
</reference>
<protein>
    <submittedName>
        <fullName evidence="2">Uncharacterized protein</fullName>
    </submittedName>
</protein>
<dbReference type="OrthoDB" id="185373at2759"/>
<gene>
    <name evidence="2" type="ORF">N7468_010497</name>
</gene>
<keyword evidence="3" id="KW-1185">Reference proteome</keyword>
<proteinExistence type="predicted"/>
<reference evidence="2" key="1">
    <citation type="submission" date="2022-11" db="EMBL/GenBank/DDBJ databases">
        <authorList>
            <person name="Petersen C."/>
        </authorList>
    </citation>
    <scope>NUCLEOTIDE SEQUENCE</scope>
    <source>
        <strain evidence="2">IBT 19713</strain>
    </source>
</reference>
<dbReference type="RefSeq" id="XP_058325315.1">
    <property type="nucleotide sequence ID" value="XM_058479792.1"/>
</dbReference>
<dbReference type="InterPro" id="IPR011990">
    <property type="entry name" value="TPR-like_helical_dom_sf"/>
</dbReference>
<evidence type="ECO:0000256" key="1">
    <source>
        <dbReference type="SAM" id="Phobius"/>
    </source>
</evidence>
<evidence type="ECO:0000313" key="3">
    <source>
        <dbReference type="Proteomes" id="UP001150941"/>
    </source>
</evidence>
<dbReference type="EMBL" id="JAPQKS010000009">
    <property type="protein sequence ID" value="KAJ5214818.1"/>
    <property type="molecule type" value="Genomic_DNA"/>
</dbReference>
<name>A0A9W9T9T1_9EURO</name>
<keyword evidence="1" id="KW-0472">Membrane</keyword>
<sequence length="950" mass="106663">MQSHLTRRVFQALINNEPLIFSRCRNQLLYTSPSRVRLGLPNLTYTSRRTLFAFNTTANASGESLPEILPSEKGLKPMTDLKQSLGDQSRAPPNDILVNAFHLFFTSRVESPAVINLFQARLLSLTWKHLKAQQEDLTEKEWHDVPILPECRNTILKLARFVYTELCEDHGFGPNSITRPALILYTNLQANNGNPEEARHVLMKFGGQIRGAKPSPWLAVLKGYAEKDDQYSLRKVSQELESYGVKFDQESHQELVHLLISQGSFEAAKHAYECPIAGNYEPLMATKILTIKHAILNSEAPWAEPIFESLPQDVRETAGITLLWQAAHGSSATSLKQCVQEWTAGEPRISQALNIGDVNALLQYANSVRAPGLADEFFQLAEHWHLAPDEQTHILQLESFVQRGDVEQTLATLENKVDSAILASENLPLANKLITMLCLSEQKDDLFQQISSLLDPLFQDNVQLEAETVAALTRMLLYRHDWDAVTELLRPRLGTFDSEGKTLIRISLTDFILDMGQSDTDAWEVYQLLKLAFSETGVSVRTEIMSAFFERKRSDLGVLVFGHMRQAEDWAARPKPDTYARCFQGLARTADEKNLELVHNMLKLDLGVDLNTRILNGLMLAYAACEMPEKSMAIFRQILQSDEGPSEKTIPIFFKVCQNHPDGAQEALKMMAKVKKLAINLDRRLYTSYIEALAAQGEFDMATSAIDQMETETGLLPTSTTIGLFYNAMPHQYWKDEVEKWAREKYPQHWEHLAQFSRTEHEEGPKFDGITNEVIGEMASGLLFNPIRLLQVAPFASSTGTLVHATVELVTNSAFLLPSIRTQSDAIVPAWYETVFGKGVLSVLLLNLTTISTAAANLYLHRQRGGLQTTRFYWMGLVGAIGHLAFIPFVAGPVQRIIENKRYRESKGEKADAADSPTGQMAQWLAVHRVRMLVADLPAWIAFVGAVLTL</sequence>
<keyword evidence="1" id="KW-1133">Transmembrane helix</keyword>
<dbReference type="Gene3D" id="1.25.40.10">
    <property type="entry name" value="Tetratricopeptide repeat domain"/>
    <property type="match status" value="2"/>
</dbReference>
<dbReference type="Proteomes" id="UP001150941">
    <property type="component" value="Unassembled WGS sequence"/>
</dbReference>
<keyword evidence="1" id="KW-0812">Transmembrane</keyword>
<accession>A0A9W9T9T1</accession>
<dbReference type="AlphaFoldDB" id="A0A9W9T9T1"/>
<dbReference type="PANTHER" id="PTHR47939:SF14">
    <property type="entry name" value="PENTATRICOPEPTIDE REPEAT-CONTAINING PROTEIN MITOCHONDRIAL"/>
    <property type="match status" value="1"/>
</dbReference>
<feature type="transmembrane region" description="Helical" evidence="1">
    <location>
        <begin position="872"/>
        <end position="891"/>
    </location>
</feature>